<comment type="caution">
    <text evidence="2">The sequence shown here is derived from an EMBL/GenBank/DDBJ whole genome shotgun (WGS) entry which is preliminary data.</text>
</comment>
<accession>A0A2C6KN69</accession>
<dbReference type="GeneID" id="94431569"/>
<dbReference type="AlphaFoldDB" id="A0A2C6KN69"/>
<sequence length="124" mass="13949">MKKAKLLSIEKLTARTTASPASSILSAPLFTSSSSSVSFRVSYSSLDDLVDILDAFYRKGLLFKPLLPENEKRHGKEEKQVEGIQQKEKRTTGGQKEDLLHAKGEEERLKEKKKKLVLRLANAY</sequence>
<gene>
    <name evidence="2" type="ORF">CSUI_008223</name>
</gene>
<feature type="compositionally biased region" description="Basic and acidic residues" evidence="1">
    <location>
        <begin position="69"/>
        <end position="110"/>
    </location>
</feature>
<name>A0A2C6KN69_9APIC</name>
<evidence type="ECO:0000313" key="3">
    <source>
        <dbReference type="Proteomes" id="UP000221165"/>
    </source>
</evidence>
<dbReference type="RefSeq" id="XP_067919668.1">
    <property type="nucleotide sequence ID" value="XM_068068358.1"/>
</dbReference>
<dbReference type="EMBL" id="MIGC01004538">
    <property type="protein sequence ID" value="PHJ17955.1"/>
    <property type="molecule type" value="Genomic_DNA"/>
</dbReference>
<organism evidence="2 3">
    <name type="scientific">Cystoisospora suis</name>
    <dbReference type="NCBI Taxonomy" id="483139"/>
    <lineage>
        <taxon>Eukaryota</taxon>
        <taxon>Sar</taxon>
        <taxon>Alveolata</taxon>
        <taxon>Apicomplexa</taxon>
        <taxon>Conoidasida</taxon>
        <taxon>Coccidia</taxon>
        <taxon>Eucoccidiorida</taxon>
        <taxon>Eimeriorina</taxon>
        <taxon>Sarcocystidae</taxon>
        <taxon>Cystoisospora</taxon>
    </lineage>
</organism>
<evidence type="ECO:0000256" key="1">
    <source>
        <dbReference type="SAM" id="MobiDB-lite"/>
    </source>
</evidence>
<evidence type="ECO:0000313" key="2">
    <source>
        <dbReference type="EMBL" id="PHJ17955.1"/>
    </source>
</evidence>
<feature type="region of interest" description="Disordered" evidence="1">
    <location>
        <begin position="68"/>
        <end position="112"/>
    </location>
</feature>
<keyword evidence="3" id="KW-1185">Reference proteome</keyword>
<dbReference type="Proteomes" id="UP000221165">
    <property type="component" value="Unassembled WGS sequence"/>
</dbReference>
<proteinExistence type="predicted"/>
<protein>
    <submittedName>
        <fullName evidence="2">Uncharacterized protein</fullName>
    </submittedName>
</protein>
<reference evidence="2 3" key="1">
    <citation type="journal article" date="2017" name="Int. J. Parasitol.">
        <title>The genome of the protozoan parasite Cystoisospora suis and a reverse vaccinology approach to identify vaccine candidates.</title>
        <authorList>
            <person name="Palmieri N."/>
            <person name="Shrestha A."/>
            <person name="Ruttkowski B."/>
            <person name="Beck T."/>
            <person name="Vogl C."/>
            <person name="Tomley F."/>
            <person name="Blake D.P."/>
            <person name="Joachim A."/>
        </authorList>
    </citation>
    <scope>NUCLEOTIDE SEQUENCE [LARGE SCALE GENOMIC DNA]</scope>
    <source>
        <strain evidence="2 3">Wien I</strain>
    </source>
</reference>
<feature type="non-terminal residue" evidence="2">
    <location>
        <position position="124"/>
    </location>
</feature>
<dbReference type="VEuPathDB" id="ToxoDB:CSUI_008223"/>